<proteinExistence type="predicted"/>
<feature type="region of interest" description="Disordered" evidence="1">
    <location>
        <begin position="25"/>
        <end position="54"/>
    </location>
</feature>
<evidence type="ECO:0008006" key="4">
    <source>
        <dbReference type="Google" id="ProtNLM"/>
    </source>
</evidence>
<organism evidence="2 3">
    <name type="scientific">Acinetobacter bereziniae</name>
    <name type="common">Acinetobacter genomosp. 10</name>
    <dbReference type="NCBI Taxonomy" id="106648"/>
    <lineage>
        <taxon>Bacteria</taxon>
        <taxon>Pseudomonadati</taxon>
        <taxon>Pseudomonadota</taxon>
        <taxon>Gammaproteobacteria</taxon>
        <taxon>Moraxellales</taxon>
        <taxon>Moraxellaceae</taxon>
        <taxon>Acinetobacter</taxon>
    </lineage>
</organism>
<evidence type="ECO:0000313" key="3">
    <source>
        <dbReference type="Proteomes" id="UP000490535"/>
    </source>
</evidence>
<gene>
    <name evidence="2" type="ORF">GAK29_00730</name>
</gene>
<sequence>MLLYVIPFVLLLVVAIVLKKREDANKENASTNTKKANNKKTTKKNVARTARTSQKQRTAVVEDEVVVQQATKPLSAELKNSIEKLIATKNYFSAEAKINQALNQDNAQHELYLYLLDVHLAQKDEFAVNQLINHIRSLGLEDIVAQAEEKQKSTQTDNPIESIAFVPPTPVSTTPEVKNTAAFDALIGNTEPTPAPSAPVVEKLVQTQDALEFSPSQQVEKPQDKAQEHQQALEFNLDSATQKQPTPTAEFSFETAAPTSEAPKEEIAPLEFSFTPNAPIIAEVEKPVEIEIASEFKLDFAEPVATPEKEQTTAPQAFEFKLTPTEAETPVETQPAFVFDLETKSESVEHESVASQLNLEVPGQVEAVTPVETTDPLLLSFPELAQVNESQLNLDLAQQYINLGAYASARALLSQDESIYTTEQRLQSQNLLSQIAS</sequence>
<dbReference type="AlphaFoldDB" id="A0A833UX81"/>
<evidence type="ECO:0000256" key="1">
    <source>
        <dbReference type="SAM" id="MobiDB-lite"/>
    </source>
</evidence>
<feature type="region of interest" description="Disordered" evidence="1">
    <location>
        <begin position="237"/>
        <end position="268"/>
    </location>
</feature>
<protein>
    <recommendedName>
        <fullName evidence="4">FimV domain-containing protein</fullName>
    </recommendedName>
</protein>
<accession>A0A833UX81</accession>
<name>A0A833UX81_ACIBZ</name>
<dbReference type="EMBL" id="WNDP01000011">
    <property type="protein sequence ID" value="KAF1027361.1"/>
    <property type="molecule type" value="Genomic_DNA"/>
</dbReference>
<reference evidence="3" key="1">
    <citation type="journal article" date="2020" name="MBio">
        <title>Horizontal gene transfer to a defensive symbiont with a reduced genome amongst a multipartite beetle microbiome.</title>
        <authorList>
            <person name="Waterworth S.C."/>
            <person name="Florez L.V."/>
            <person name="Rees E.R."/>
            <person name="Hertweck C."/>
            <person name="Kaltenpoth M."/>
            <person name="Kwan J.C."/>
        </authorList>
    </citation>
    <scope>NUCLEOTIDE SEQUENCE [LARGE SCALE GENOMIC DNA]</scope>
</reference>
<dbReference type="InterPro" id="IPR038440">
    <property type="entry name" value="FimV_C_sf"/>
</dbReference>
<dbReference type="Proteomes" id="UP000490535">
    <property type="component" value="Unassembled WGS sequence"/>
</dbReference>
<feature type="compositionally biased region" description="Basic residues" evidence="1">
    <location>
        <begin position="36"/>
        <end position="46"/>
    </location>
</feature>
<dbReference type="Gene3D" id="1.20.58.2200">
    <property type="match status" value="1"/>
</dbReference>
<evidence type="ECO:0000313" key="2">
    <source>
        <dbReference type="EMBL" id="KAF1027361.1"/>
    </source>
</evidence>
<comment type="caution">
    <text evidence="2">The sequence shown here is derived from an EMBL/GenBank/DDBJ whole genome shotgun (WGS) entry which is preliminary data.</text>
</comment>
<feature type="compositionally biased region" description="Polar residues" evidence="1">
    <location>
        <begin position="238"/>
        <end position="249"/>
    </location>
</feature>